<evidence type="ECO:0000256" key="14">
    <source>
        <dbReference type="ARBA" id="ARBA00023303"/>
    </source>
</evidence>
<dbReference type="Pfam" id="PF01094">
    <property type="entry name" value="ANF_receptor"/>
    <property type="match status" value="1"/>
</dbReference>
<evidence type="ECO:0000256" key="2">
    <source>
        <dbReference type="ARBA" id="ARBA00022448"/>
    </source>
</evidence>
<dbReference type="GO" id="GO:0038023">
    <property type="term" value="F:signaling receptor activity"/>
    <property type="evidence" value="ECO:0007669"/>
    <property type="project" value="InterPro"/>
</dbReference>
<dbReference type="Gene3D" id="3.40.50.2300">
    <property type="match status" value="2"/>
</dbReference>
<feature type="binding site" evidence="16">
    <location>
        <position position="716"/>
    </location>
    <ligand>
        <name>L-glutamate</name>
        <dbReference type="ChEBI" id="CHEBI:29985"/>
    </ligand>
</feature>
<dbReference type="KEGG" id="scac:106091068"/>
<keyword evidence="8" id="KW-0406">Ion transport</keyword>
<reference evidence="24" key="1">
    <citation type="submission" date="2020-05" db="UniProtKB">
        <authorList>
            <consortium name="EnsemblMetazoa"/>
        </authorList>
    </citation>
    <scope>IDENTIFICATION</scope>
    <source>
        <strain evidence="24">USDA</strain>
    </source>
</reference>
<evidence type="ECO:0000256" key="15">
    <source>
        <dbReference type="ARBA" id="ARBA00034104"/>
    </source>
</evidence>
<evidence type="ECO:0000259" key="23">
    <source>
        <dbReference type="SMART" id="SM00918"/>
    </source>
</evidence>
<evidence type="ECO:0000256" key="16">
    <source>
        <dbReference type="PIRSR" id="PIRSR601508-1"/>
    </source>
</evidence>
<comment type="subcellular location">
    <subcellularLocation>
        <location evidence="15">Postsynaptic cell membrane</location>
        <topology evidence="15">Multi-pass membrane protein</topology>
    </subcellularLocation>
</comment>
<dbReference type="Gene3D" id="3.40.190.10">
    <property type="entry name" value="Periplasmic binding protein-like II"/>
    <property type="match status" value="2"/>
</dbReference>
<evidence type="ECO:0000256" key="17">
    <source>
        <dbReference type="PIRSR" id="PIRSR601508-2"/>
    </source>
</evidence>
<keyword evidence="4 20" id="KW-0812">Transmembrane</keyword>
<feature type="binding site" evidence="16">
    <location>
        <position position="499"/>
    </location>
    <ligand>
        <name>L-glutamate</name>
        <dbReference type="ChEBI" id="CHEBI:29985"/>
    </ligand>
</feature>
<dbReference type="AlphaFoldDB" id="A0A1I8Q524"/>
<keyword evidence="2" id="KW-0813">Transport</keyword>
<gene>
    <name evidence="24" type="primary">106091068</name>
</gene>
<keyword evidence="11" id="KW-0325">Glycoprotein</keyword>
<feature type="site" description="Interaction with the cone snail toxin Con-ikot-ikot" evidence="17">
    <location>
        <position position="762"/>
    </location>
</feature>
<dbReference type="Gene3D" id="1.10.287.70">
    <property type="match status" value="1"/>
</dbReference>
<evidence type="ECO:0000256" key="12">
    <source>
        <dbReference type="ARBA" id="ARBA00023257"/>
    </source>
</evidence>
<dbReference type="EnsemblMetazoa" id="SCAU013988-RA">
    <property type="protein sequence ID" value="SCAU013988-PA"/>
    <property type="gene ID" value="SCAU013988"/>
</dbReference>
<dbReference type="SUPFAM" id="SSF81324">
    <property type="entry name" value="Voltage-gated potassium channels"/>
    <property type="match status" value="1"/>
</dbReference>
<organism evidence="24 25">
    <name type="scientific">Stomoxys calcitrans</name>
    <name type="common">Stable fly</name>
    <name type="synonym">Conops calcitrans</name>
    <dbReference type="NCBI Taxonomy" id="35570"/>
    <lineage>
        <taxon>Eukaryota</taxon>
        <taxon>Metazoa</taxon>
        <taxon>Ecdysozoa</taxon>
        <taxon>Arthropoda</taxon>
        <taxon>Hexapoda</taxon>
        <taxon>Insecta</taxon>
        <taxon>Pterygota</taxon>
        <taxon>Neoptera</taxon>
        <taxon>Endopterygota</taxon>
        <taxon>Diptera</taxon>
        <taxon>Brachycera</taxon>
        <taxon>Muscomorpha</taxon>
        <taxon>Muscoidea</taxon>
        <taxon>Muscidae</taxon>
        <taxon>Stomoxys</taxon>
    </lineage>
</organism>
<evidence type="ECO:0000313" key="24">
    <source>
        <dbReference type="EnsemblMetazoa" id="SCAU013988-PA"/>
    </source>
</evidence>
<keyword evidence="5 21" id="KW-0732">Signal</keyword>
<evidence type="ECO:0000256" key="6">
    <source>
        <dbReference type="ARBA" id="ARBA00022989"/>
    </source>
</evidence>
<dbReference type="InterPro" id="IPR028082">
    <property type="entry name" value="Peripla_BP_I"/>
</dbReference>
<dbReference type="VEuPathDB" id="VectorBase:SCAU013988"/>
<dbReference type="OrthoDB" id="5984008at2759"/>
<evidence type="ECO:0000256" key="1">
    <source>
        <dbReference type="ARBA" id="ARBA00008685"/>
    </source>
</evidence>
<dbReference type="SMART" id="SM00918">
    <property type="entry name" value="Lig_chan-Glu_bd"/>
    <property type="match status" value="1"/>
</dbReference>
<dbReference type="InterPro" id="IPR015683">
    <property type="entry name" value="Ionotropic_Glu_rcpt"/>
</dbReference>
<keyword evidence="9 20" id="KW-0472">Membrane</keyword>
<keyword evidence="25" id="KW-1185">Reference proteome</keyword>
<dbReference type="PANTHER" id="PTHR18966">
    <property type="entry name" value="IONOTROPIC GLUTAMATE RECEPTOR"/>
    <property type="match status" value="1"/>
</dbReference>
<evidence type="ECO:0000256" key="8">
    <source>
        <dbReference type="ARBA" id="ARBA00023065"/>
    </source>
</evidence>
<feature type="region of interest" description="Disordered" evidence="19">
    <location>
        <begin position="864"/>
        <end position="891"/>
    </location>
</feature>
<evidence type="ECO:0008006" key="26">
    <source>
        <dbReference type="Google" id="ProtNLM"/>
    </source>
</evidence>
<keyword evidence="13" id="KW-1071">Ligand-gated ion channel</keyword>
<keyword evidence="14" id="KW-0407">Ion channel</keyword>
<dbReference type="SUPFAM" id="SSF53822">
    <property type="entry name" value="Periplasmic binding protein-like I"/>
    <property type="match status" value="1"/>
</dbReference>
<keyword evidence="12" id="KW-0628">Postsynaptic cell membrane</keyword>
<dbReference type="Proteomes" id="UP000095300">
    <property type="component" value="Unassembled WGS sequence"/>
</dbReference>
<keyword evidence="7" id="KW-0770">Synapse</keyword>
<feature type="transmembrane region" description="Helical" evidence="20">
    <location>
        <begin position="614"/>
        <end position="635"/>
    </location>
</feature>
<evidence type="ECO:0000256" key="3">
    <source>
        <dbReference type="ARBA" id="ARBA00022475"/>
    </source>
</evidence>
<evidence type="ECO:0000256" key="9">
    <source>
        <dbReference type="ARBA" id="ARBA00023136"/>
    </source>
</evidence>
<accession>A0A1I8Q524</accession>
<evidence type="ECO:0000256" key="10">
    <source>
        <dbReference type="ARBA" id="ARBA00023170"/>
    </source>
</evidence>
<dbReference type="SUPFAM" id="SSF53850">
    <property type="entry name" value="Periplasmic binding protein-like II"/>
    <property type="match status" value="1"/>
</dbReference>
<feature type="binding site" evidence="16">
    <location>
        <position position="494"/>
    </location>
    <ligand>
        <name>L-glutamate</name>
        <dbReference type="ChEBI" id="CHEBI:29985"/>
    </ligand>
</feature>
<feature type="signal peptide" evidence="21">
    <location>
        <begin position="1"/>
        <end position="19"/>
    </location>
</feature>
<evidence type="ECO:0000256" key="4">
    <source>
        <dbReference type="ARBA" id="ARBA00022692"/>
    </source>
</evidence>
<evidence type="ECO:0000256" key="7">
    <source>
        <dbReference type="ARBA" id="ARBA00023018"/>
    </source>
</evidence>
<feature type="disulfide bond" evidence="18">
    <location>
        <begin position="728"/>
        <end position="784"/>
    </location>
</feature>
<keyword evidence="3" id="KW-1003">Cell membrane</keyword>
<dbReference type="InterPro" id="IPR001320">
    <property type="entry name" value="Iontro_rcpt_C"/>
</dbReference>
<feature type="domain" description="Ionotropic glutamate receptor L-glutamate and glycine-binding" evidence="23">
    <location>
        <begin position="418"/>
        <end position="483"/>
    </location>
</feature>
<feature type="binding site" evidence="16">
    <location>
        <position position="665"/>
    </location>
    <ligand>
        <name>L-glutamate</name>
        <dbReference type="ChEBI" id="CHEBI:29985"/>
    </ligand>
</feature>
<dbReference type="Pfam" id="PF10613">
    <property type="entry name" value="Lig_chan-Glu_bd"/>
    <property type="match status" value="1"/>
</dbReference>
<dbReference type="Pfam" id="PF00060">
    <property type="entry name" value="Lig_chan"/>
    <property type="match status" value="1"/>
</dbReference>
<dbReference type="InterPro" id="IPR001828">
    <property type="entry name" value="ANF_lig-bd_rcpt"/>
</dbReference>
<feature type="binding site" evidence="16">
    <location>
        <position position="666"/>
    </location>
    <ligand>
        <name>L-glutamate</name>
        <dbReference type="ChEBI" id="CHEBI:29985"/>
    </ligand>
</feature>
<keyword evidence="6 20" id="KW-1133">Transmembrane helix</keyword>
<evidence type="ECO:0000256" key="19">
    <source>
        <dbReference type="SAM" id="MobiDB-lite"/>
    </source>
</evidence>
<keyword evidence="10" id="KW-0675">Receptor</keyword>
<dbReference type="GO" id="GO:0045211">
    <property type="term" value="C:postsynaptic membrane"/>
    <property type="evidence" value="ECO:0007669"/>
    <property type="project" value="UniProtKB-SubCell"/>
</dbReference>
<dbReference type="STRING" id="35570.A0A1I8Q524"/>
<evidence type="ECO:0000256" key="21">
    <source>
        <dbReference type="SAM" id="SignalP"/>
    </source>
</evidence>
<evidence type="ECO:0000259" key="22">
    <source>
        <dbReference type="SMART" id="SM00079"/>
    </source>
</evidence>
<feature type="transmembrane region" description="Helical" evidence="20">
    <location>
        <begin position="805"/>
        <end position="828"/>
    </location>
</feature>
<dbReference type="FunFam" id="3.40.190.10:FF:000117">
    <property type="entry name" value="Glutamate receptor, ionotropic kainate"/>
    <property type="match status" value="1"/>
</dbReference>
<evidence type="ECO:0000256" key="18">
    <source>
        <dbReference type="PIRSR" id="PIRSR601508-3"/>
    </source>
</evidence>
<dbReference type="PRINTS" id="PR00177">
    <property type="entry name" value="NMDARECEPTOR"/>
</dbReference>
<feature type="domain" description="Ionotropic glutamate receptor C-terminal" evidence="22">
    <location>
        <begin position="408"/>
        <end position="779"/>
    </location>
</feature>
<dbReference type="InterPro" id="IPR001508">
    <property type="entry name" value="Iono_Glu_rcpt_met"/>
</dbReference>
<dbReference type="GO" id="GO:0015276">
    <property type="term" value="F:ligand-gated monoatomic ion channel activity"/>
    <property type="evidence" value="ECO:0007669"/>
    <property type="project" value="InterPro"/>
</dbReference>
<dbReference type="InterPro" id="IPR019594">
    <property type="entry name" value="Glu/Gly-bd"/>
</dbReference>
<name>A0A1I8Q524_STOCA</name>
<keyword evidence="18" id="KW-1015">Disulfide bond</keyword>
<feature type="chain" id="PRO_5009327801" description="Glutamate receptor ionotropic, kainate 2-like" evidence="21">
    <location>
        <begin position="20"/>
        <end position="921"/>
    </location>
</feature>
<protein>
    <recommendedName>
        <fullName evidence="26">Glutamate receptor ionotropic, kainate 2-like</fullName>
    </recommendedName>
</protein>
<evidence type="ECO:0000256" key="11">
    <source>
        <dbReference type="ARBA" id="ARBA00023180"/>
    </source>
</evidence>
<feature type="transmembrane region" description="Helical" evidence="20">
    <location>
        <begin position="539"/>
        <end position="558"/>
    </location>
</feature>
<dbReference type="FunFam" id="3.40.190.10:FF:000060">
    <property type="entry name" value="Glutamate receptor ionotropic, kainate 1"/>
    <property type="match status" value="1"/>
</dbReference>
<sequence>MGNFLIILIFAITIYVGNGQRIKTLNIGALFYDDEYEIEESFVKTINLINSQNEVHIKLNPLIRRLYETEGSAILENKAVSLVENGVAAIFGPSSKTDSDIVSLLCNATGIPHILFDYLSEENDMLKVNHRMTINVFPSQAIMSKAYADIVQNFVWKKFTIVYNSEDASAPYRLQDLLQLKDINEKIVRVRTFKRGGDYRILWKSIKGERRVVLDCPPDILVDVLNASIPFGITAQFSHMFLTNLNTQMANFDDLRDNVTFAVNITAARLKLRESLNEDMNVWNSTDLLTMKLLPDLVHDAVMLFYLAVKNISVMYKINPPQITYNYQQEVEDPWPMGLYINRIMKVIASSDDSHFHYGFMQFDDSGHRNNFTLDIYEPVDNYLLATWDTDGHISQKEVEITNLKKIVYKVATRIGEPYFMLKEDAENRTGNDRYVGYAVDLITEIANVLKFDFLFVPVADNNYGKLNKETNQWDGIIGELINNDAHMGICDLTITQKRKAVVDFTVPFMQLGISILAYEKPIEQKPWNAFMEPFTNDVWVYVMISIFIIAFLFLFMARVSSSEWQNPHACNKDPEVLENTWDISNSFWLTMGSIMTAGSDILPRSAPMRTFNAMWWIFAIIVTNSYTANLAAFLTNSKMEGDIKGVEDLAKQSAVKFGTIQGGSTYTLFSESNETTFRLAYNMMQSEEPSVYTKTNDEGVERVLKNNGTYMFLMETTSLEYNTERNCKLKMLGETFGEKHYAIAVPFGAEYRSNLSVAILKLGELGKLFELKKKWWSYENNDCPQQEQGTSENNDLNFSEVRGIFYTLFVGIFVAYVVGITEFLIYVQHVAAEEKLTYKEALIKELKFVMKVWNNKKPITPGCSTRASSHMSGSTDKSSKSSKSRRSEMFKIDSRPELLEARSIKSLKSAIVNNIRDPRI</sequence>
<evidence type="ECO:0000256" key="20">
    <source>
        <dbReference type="SAM" id="Phobius"/>
    </source>
</evidence>
<feature type="site" description="Crucial to convey clamshell closure to channel opening" evidence="17">
    <location>
        <position position="644"/>
    </location>
</feature>
<evidence type="ECO:0000256" key="13">
    <source>
        <dbReference type="ARBA" id="ARBA00023286"/>
    </source>
</evidence>
<comment type="similarity">
    <text evidence="1">Belongs to the glutamate-gated ion channel (TC 1.A.10.1) family.</text>
</comment>
<evidence type="ECO:0000313" key="25">
    <source>
        <dbReference type="Proteomes" id="UP000095300"/>
    </source>
</evidence>
<dbReference type="CDD" id="cd13714">
    <property type="entry name" value="PBP2_iGluR_Kainate"/>
    <property type="match status" value="1"/>
</dbReference>
<proteinExistence type="inferred from homology"/>
<dbReference type="SMART" id="SM00079">
    <property type="entry name" value="PBPe"/>
    <property type="match status" value="1"/>
</dbReference>
<evidence type="ECO:0000256" key="5">
    <source>
        <dbReference type="ARBA" id="ARBA00022729"/>
    </source>
</evidence>
<dbReference type="FunFam" id="1.10.287.70:FF:000105">
    <property type="entry name" value="Eye-enriched kainate receptor, isoform A"/>
    <property type="match status" value="1"/>
</dbReference>